<dbReference type="PANTHER" id="PTHR42847">
    <property type="entry name" value="ALKANESULFONATE MONOOXYGENASE"/>
    <property type="match status" value="1"/>
</dbReference>
<keyword evidence="2" id="KW-0288">FMN</keyword>
<evidence type="ECO:0000313" key="6">
    <source>
        <dbReference type="EMBL" id="MBI3126874.1"/>
    </source>
</evidence>
<evidence type="ECO:0000256" key="4">
    <source>
        <dbReference type="ARBA" id="ARBA00023033"/>
    </source>
</evidence>
<dbReference type="AlphaFoldDB" id="A0A932I067"/>
<dbReference type="SUPFAM" id="SSF51679">
    <property type="entry name" value="Bacterial luciferase-like"/>
    <property type="match status" value="1"/>
</dbReference>
<evidence type="ECO:0000259" key="5">
    <source>
        <dbReference type="Pfam" id="PF00296"/>
    </source>
</evidence>
<dbReference type="NCBIfam" id="TIGR03619">
    <property type="entry name" value="F420_Rv2161c"/>
    <property type="match status" value="1"/>
</dbReference>
<comment type="caution">
    <text evidence="6">The sequence shown here is derived from an EMBL/GenBank/DDBJ whole genome shotgun (WGS) entry which is preliminary data.</text>
</comment>
<evidence type="ECO:0000256" key="1">
    <source>
        <dbReference type="ARBA" id="ARBA00022630"/>
    </source>
</evidence>
<keyword evidence="1" id="KW-0285">Flavoprotein</keyword>
<evidence type="ECO:0000313" key="7">
    <source>
        <dbReference type="Proteomes" id="UP000782312"/>
    </source>
</evidence>
<dbReference type="GO" id="GO:0008726">
    <property type="term" value="F:alkanesulfonate monooxygenase activity"/>
    <property type="evidence" value="ECO:0007669"/>
    <property type="project" value="TreeGrafter"/>
</dbReference>
<dbReference type="InterPro" id="IPR011251">
    <property type="entry name" value="Luciferase-like_dom"/>
</dbReference>
<feature type="domain" description="Luciferase-like" evidence="5">
    <location>
        <begin position="22"/>
        <end position="290"/>
    </location>
</feature>
<dbReference type="InterPro" id="IPR019921">
    <property type="entry name" value="Lucif-like_OxRdtase_Rv2161c"/>
</dbReference>
<protein>
    <submittedName>
        <fullName evidence="6">TIGR03619 family F420-dependent LLM class oxidoreductase</fullName>
        <ecNumber evidence="6">1.-.-.-</ecNumber>
    </submittedName>
</protein>
<dbReference type="PANTHER" id="PTHR42847:SF4">
    <property type="entry name" value="ALKANESULFONATE MONOOXYGENASE-RELATED"/>
    <property type="match status" value="1"/>
</dbReference>
<accession>A0A932I067</accession>
<sequence length="317" mass="35992">MPGRGVEYGIAMRNFTAFPQLPDARKLIEYGVRMEELGFESVWVWDHILLGVEPHFPIIESLSLLTAVAARTSRIKLGTGVLVLPLRNPVVLAKQLSSIDLISNGRLILGLASGWYKREFDAVGVPFEKRGAIMDQNLEIMTRLWQEDMVRAELPPHNLRNSVMFPKPAQRPRPKMLIGGYVDRVLKRAGTKGDGWLTYFYTPESFTKSWEKVRKFAREAGRDPDALESTNQLPIMIGKSRAEVEGPMNEWLRTEWDYADWSESTAASAVMGTVDECVRQLRAHVATGVDRIIFVPYKYEMEQVEMVAKEIIPRLKG</sequence>
<dbReference type="GO" id="GO:0046306">
    <property type="term" value="P:alkanesulfonate catabolic process"/>
    <property type="evidence" value="ECO:0007669"/>
    <property type="project" value="TreeGrafter"/>
</dbReference>
<gene>
    <name evidence="6" type="ORF">HYZ11_04650</name>
</gene>
<dbReference type="Pfam" id="PF00296">
    <property type="entry name" value="Bac_luciferase"/>
    <property type="match status" value="1"/>
</dbReference>
<keyword evidence="3 6" id="KW-0560">Oxidoreductase</keyword>
<keyword evidence="4" id="KW-0503">Monooxygenase</keyword>
<dbReference type="InterPro" id="IPR036661">
    <property type="entry name" value="Luciferase-like_sf"/>
</dbReference>
<proteinExistence type="predicted"/>
<name>A0A932I067_UNCTE</name>
<dbReference type="EMBL" id="JACPUR010000013">
    <property type="protein sequence ID" value="MBI3126874.1"/>
    <property type="molecule type" value="Genomic_DNA"/>
</dbReference>
<dbReference type="Gene3D" id="3.20.20.30">
    <property type="entry name" value="Luciferase-like domain"/>
    <property type="match status" value="1"/>
</dbReference>
<organism evidence="6 7">
    <name type="scientific">Tectimicrobiota bacterium</name>
    <dbReference type="NCBI Taxonomy" id="2528274"/>
    <lineage>
        <taxon>Bacteria</taxon>
        <taxon>Pseudomonadati</taxon>
        <taxon>Nitrospinota/Tectimicrobiota group</taxon>
        <taxon>Candidatus Tectimicrobiota</taxon>
    </lineage>
</organism>
<dbReference type="InterPro" id="IPR050172">
    <property type="entry name" value="SsuD_RutA_monooxygenase"/>
</dbReference>
<evidence type="ECO:0000256" key="3">
    <source>
        <dbReference type="ARBA" id="ARBA00023002"/>
    </source>
</evidence>
<reference evidence="6" key="1">
    <citation type="submission" date="2020-07" db="EMBL/GenBank/DDBJ databases">
        <title>Huge and variable diversity of episymbiotic CPR bacteria and DPANN archaea in groundwater ecosystems.</title>
        <authorList>
            <person name="He C.Y."/>
            <person name="Keren R."/>
            <person name="Whittaker M."/>
            <person name="Farag I.F."/>
            <person name="Doudna J."/>
            <person name="Cate J.H.D."/>
            <person name="Banfield J.F."/>
        </authorList>
    </citation>
    <scope>NUCLEOTIDE SEQUENCE</scope>
    <source>
        <strain evidence="6">NC_groundwater_763_Ag_S-0.2um_68_21</strain>
    </source>
</reference>
<dbReference type="EC" id="1.-.-.-" evidence="6"/>
<evidence type="ECO:0000256" key="2">
    <source>
        <dbReference type="ARBA" id="ARBA00022643"/>
    </source>
</evidence>
<dbReference type="Proteomes" id="UP000782312">
    <property type="component" value="Unassembled WGS sequence"/>
</dbReference>